<accession>A0A251QCH6</accession>
<dbReference type="PANTHER" id="PTHR13374:SF3">
    <property type="entry name" value="DET1 HOMOLOG"/>
    <property type="match status" value="1"/>
</dbReference>
<dbReference type="Gramene" id="ONI21111">
    <property type="protein sequence ID" value="ONI21111"/>
    <property type="gene ID" value="PRUPE_2G049900"/>
</dbReference>
<name>A0A251QCH6_PRUPE</name>
<dbReference type="EMBL" id="CM007652">
    <property type="protein sequence ID" value="ONI21110.1"/>
    <property type="molecule type" value="Genomic_DNA"/>
</dbReference>
<dbReference type="Pfam" id="PF09737">
    <property type="entry name" value="Det1"/>
    <property type="match status" value="3"/>
</dbReference>
<dbReference type="Proteomes" id="UP000006882">
    <property type="component" value="Chromosome G2"/>
</dbReference>
<dbReference type="Gramene" id="ONI21110">
    <property type="protein sequence ID" value="ONI21110"/>
    <property type="gene ID" value="PRUPE_2G049900"/>
</dbReference>
<dbReference type="EMBL" id="CM007652">
    <property type="protein sequence ID" value="ONI21109.1"/>
    <property type="molecule type" value="Genomic_DNA"/>
</dbReference>
<dbReference type="PANTHER" id="PTHR13374">
    <property type="entry name" value="DET1 HOMOLOG DE-ETIOLATED-1 HOMOLOG"/>
    <property type="match status" value="1"/>
</dbReference>
<reference evidence="1" key="2">
    <citation type="submission" date="2016-12" db="EMBL/GenBank/DDBJ databases">
        <title>WGS assembly of Prunus persica.</title>
        <authorList>
            <person name="Verde I."/>
            <person name="Jenkins J."/>
            <person name="Dondini L."/>
            <person name="Micali S."/>
            <person name="Pagliarani G."/>
            <person name="Vendramin E."/>
            <person name="Paris R."/>
            <person name="Aramini V."/>
            <person name="Gazza L."/>
            <person name="Rossini L."/>
            <person name="Bassi D."/>
            <person name="Troggio M."/>
            <person name="Shu S."/>
            <person name="Grimwood J.H."/>
            <person name="Tartarini S."/>
            <person name="Dettori M.T."/>
            <person name="Schmutz J."/>
        </authorList>
    </citation>
    <scope>NUCLEOTIDE SEQUENCE</scope>
</reference>
<keyword evidence="2" id="KW-1185">Reference proteome</keyword>
<dbReference type="Gramene" id="ONI21109">
    <property type="protein sequence ID" value="ONI21109"/>
    <property type="gene ID" value="PRUPE_2G049900"/>
</dbReference>
<evidence type="ECO:0000313" key="1">
    <source>
        <dbReference type="EMBL" id="ONI21110.1"/>
    </source>
</evidence>
<dbReference type="InterPro" id="IPR019138">
    <property type="entry name" value="De-etiolated_protein_1_Det1"/>
</dbReference>
<protein>
    <recommendedName>
        <fullName evidence="3">Light-mediated development protein DET1</fullName>
    </recommendedName>
</protein>
<dbReference type="AlphaFoldDB" id="A0A251QCH6"/>
<reference evidence="1 2" key="1">
    <citation type="journal article" date="2013" name="Nat. Genet.">
        <title>The high-quality draft genome of peach (Prunus persica) identifies unique patterns of genetic diversity, domestication and genome evolution.</title>
        <authorList>
            <consortium name="International Peach Genome Initiative"/>
            <person name="Verde I."/>
            <person name="Abbott A.G."/>
            <person name="Scalabrin S."/>
            <person name="Jung S."/>
            <person name="Shu S."/>
            <person name="Marroni F."/>
            <person name="Zhebentyayeva T."/>
            <person name="Dettori M.T."/>
            <person name="Grimwood J."/>
            <person name="Cattonaro F."/>
            <person name="Zuccolo A."/>
            <person name="Rossini L."/>
            <person name="Jenkins J."/>
            <person name="Vendramin E."/>
            <person name="Meisel L.A."/>
            <person name="Decroocq V."/>
            <person name="Sosinski B."/>
            <person name="Prochnik S."/>
            <person name="Mitros T."/>
            <person name="Policriti A."/>
            <person name="Cipriani G."/>
            <person name="Dondini L."/>
            <person name="Ficklin S."/>
            <person name="Goodstein D.M."/>
            <person name="Xuan P."/>
            <person name="Del Fabbro C."/>
            <person name="Aramini V."/>
            <person name="Copetti D."/>
            <person name="Gonzalez S."/>
            <person name="Horner D.S."/>
            <person name="Falchi R."/>
            <person name="Lucas S."/>
            <person name="Mica E."/>
            <person name="Maldonado J."/>
            <person name="Lazzari B."/>
            <person name="Bielenberg D."/>
            <person name="Pirona R."/>
            <person name="Miculan M."/>
            <person name="Barakat A."/>
            <person name="Testolin R."/>
            <person name="Stella A."/>
            <person name="Tartarini S."/>
            <person name="Tonutti P."/>
            <person name="Arus P."/>
            <person name="Orellana A."/>
            <person name="Wells C."/>
            <person name="Main D."/>
            <person name="Vizzotto G."/>
            <person name="Silva H."/>
            <person name="Salamini F."/>
            <person name="Schmutz J."/>
            <person name="Morgante M."/>
            <person name="Rokhsar D.S."/>
        </authorList>
    </citation>
    <scope>NUCLEOTIDE SEQUENCE [LARGE SCALE GENOMIC DNA]</scope>
    <source>
        <strain evidence="2">cv. Nemared</strain>
    </source>
</reference>
<organism evidence="1 2">
    <name type="scientific">Prunus persica</name>
    <name type="common">Peach</name>
    <name type="synonym">Amygdalus persica</name>
    <dbReference type="NCBI Taxonomy" id="3760"/>
    <lineage>
        <taxon>Eukaryota</taxon>
        <taxon>Viridiplantae</taxon>
        <taxon>Streptophyta</taxon>
        <taxon>Embryophyta</taxon>
        <taxon>Tracheophyta</taxon>
        <taxon>Spermatophyta</taxon>
        <taxon>Magnoliopsida</taxon>
        <taxon>eudicotyledons</taxon>
        <taxon>Gunneridae</taxon>
        <taxon>Pentapetalae</taxon>
        <taxon>rosids</taxon>
        <taxon>fabids</taxon>
        <taxon>Rosales</taxon>
        <taxon>Rosaceae</taxon>
        <taxon>Amygdaloideae</taxon>
        <taxon>Amygdaleae</taxon>
        <taxon>Prunus</taxon>
    </lineage>
</organism>
<evidence type="ECO:0000313" key="2">
    <source>
        <dbReference type="Proteomes" id="UP000006882"/>
    </source>
</evidence>
<proteinExistence type="predicted"/>
<evidence type="ECO:0008006" key="3">
    <source>
        <dbReference type="Google" id="ProtNLM"/>
    </source>
</evidence>
<sequence>MFRRHNIAARIFDRQISTVAPGTSVHHTRRFYENLVPNCTIYEVECPDHLYRKITEDGQYLICFSRNHQDLIVYRPTWLSYSCKEECDTNDLPPKAKRFESFFSQLYCVSLASSNELICKDFFLYMESNQFGLFATSTTQNHDAPVGGAVQGVPSIEKITFHLLRLEDGVVLDQKCFHNDFINLAHNMGVFLYDDLLAIVSIRYQTIHILQIRDSGNLVDIRAIGTFCREDDELFLNSSTQSMLSHEKGKLHQLPENPVENGLHQSEPSSDYCFLSGIKQRLLSFIFRGIWNEEPDQALRVQSLKKKFYFHFQDYVDLVIWKVSRNADQHPAFFAVYNMETTEIAAFYQNTADELYLLFEQFCDHFHATSRNSLYLNFISSHSNNMHAREQLRSAKNKASSSLQLISATDRHRQSTDHPIKFILRRPPNTLKFKIKTGPEAGSTDSRTKKISSFIFHPFLPLALSIQQNLSLQPSVVNIHFRK</sequence>
<gene>
    <name evidence="1" type="ORF">PRUPE_2G049900</name>
</gene>
<dbReference type="EMBL" id="CM007652">
    <property type="protein sequence ID" value="ONI21111.1"/>
    <property type="molecule type" value="Genomic_DNA"/>
</dbReference>